<dbReference type="RefSeq" id="WP_129180737.1">
    <property type="nucleotide sequence ID" value="NZ_JAGIOG010000001.1"/>
</dbReference>
<dbReference type="InterPro" id="IPR014746">
    <property type="entry name" value="Gln_synth/guanido_kin_cat_dom"/>
</dbReference>
<protein>
    <submittedName>
        <fullName evidence="5">Glutamine synthetase type III</fullName>
    </submittedName>
</protein>
<dbReference type="SUPFAM" id="SSF55931">
    <property type="entry name" value="Glutamine synthetase/guanido kinase"/>
    <property type="match status" value="1"/>
</dbReference>
<evidence type="ECO:0000256" key="2">
    <source>
        <dbReference type="RuleBase" id="RU000384"/>
    </source>
</evidence>
<feature type="domain" description="GS beta-grasp" evidence="3">
    <location>
        <begin position="88"/>
        <end position="181"/>
    </location>
</feature>
<comment type="similarity">
    <text evidence="1 2">Belongs to the glutamine synthetase family.</text>
</comment>
<dbReference type="PROSITE" id="PS00181">
    <property type="entry name" value="GLNA_ATP"/>
    <property type="match status" value="1"/>
</dbReference>
<organism evidence="5 6">
    <name type="scientific">Aeromicrobium fastidiosum</name>
    <dbReference type="NCBI Taxonomy" id="52699"/>
    <lineage>
        <taxon>Bacteria</taxon>
        <taxon>Bacillati</taxon>
        <taxon>Actinomycetota</taxon>
        <taxon>Actinomycetes</taxon>
        <taxon>Propionibacteriales</taxon>
        <taxon>Nocardioidaceae</taxon>
        <taxon>Aeromicrobium</taxon>
    </lineage>
</organism>
<dbReference type="EMBL" id="SDPP02000001">
    <property type="protein sequence ID" value="KAA1380356.1"/>
    <property type="molecule type" value="Genomic_DNA"/>
</dbReference>
<dbReference type="PROSITE" id="PS51986">
    <property type="entry name" value="GS_BETA_GRASP"/>
    <property type="match status" value="1"/>
</dbReference>
<proteinExistence type="inferred from homology"/>
<sequence>MSANPVRLQAITDVEAYVPPAPSFSPGETPGDIFGMNVFSKTVMQKRLPKSVYKSVIATIENSEMLDPMVADSVASAMKDWAIEKGATHYAHVFYPLTGFTAEKHDGFFDPVGDGTALAEFAGKTLVQGEPDASSFPNGGLRNTFEARGYTGWDVTSPAYILENPNGNTLCIPTVFISMTGEALDHKTPLLRAQQAMAVHAERVLTLFGHTPSAVVSYCGPEQEYFLIDRHFFVARPDLLNSGRTLFGAKPPKGQEFDDHYFGAIPERVLGFMADTERELFKLGIPAKTRHNEVAPGQFEIAPMFEAANVGADHQQLLMTTFKTVARKHGMECLFHEKPFEGVNGSGKHVNFSLGNATEGNLLLPGDTPHDNAQFLVFCAAVIRAVHQYGGLLRASVASASNDHRLGANEAPPAIISIFLGDQLAGVFEQLAKGPATSSKGRGTLQIGVDTLPVLPTDPGDRNRTSPFAFTGNRFEFRAPGSLQSVAGPMTTINAIMAEALDHIATKLETAIELGTEFNEAVQALLTELITDHGSVVFNGNGYSDEWQVEAAERGLPNLRTTLDALPELITDASVQLFERYGIFTESEAHSRYEIGLEHYTQSIMVEALSTLEIGQTSVLPAGVRYQTELATNVTALKTAGIDADMDLLEEVTAIIADLRAGIGALRIAIEASHSAEDALAEATHAQSALLPAMATVRAAADRLESTVADDLWPLPTYQEMLYIL</sequence>
<dbReference type="Pfam" id="PF12437">
    <property type="entry name" value="GSIII_N"/>
    <property type="match status" value="1"/>
</dbReference>
<accession>A0A641AQH7</accession>
<dbReference type="InterPro" id="IPR027303">
    <property type="entry name" value="Gln_synth_gly_rich_site"/>
</dbReference>
<dbReference type="Pfam" id="PF18318">
    <property type="entry name" value="Gln-synt_C-ter"/>
    <property type="match status" value="1"/>
</dbReference>
<dbReference type="GO" id="GO:0004356">
    <property type="term" value="F:glutamine synthetase activity"/>
    <property type="evidence" value="ECO:0007669"/>
    <property type="project" value="InterPro"/>
</dbReference>
<dbReference type="InterPro" id="IPR008147">
    <property type="entry name" value="Gln_synt_N"/>
</dbReference>
<dbReference type="OrthoDB" id="9807095at2"/>
<evidence type="ECO:0000313" key="6">
    <source>
        <dbReference type="Proteomes" id="UP001515100"/>
    </source>
</evidence>
<dbReference type="InterPro" id="IPR022147">
    <property type="entry name" value="GSIII_N"/>
</dbReference>
<evidence type="ECO:0000313" key="5">
    <source>
        <dbReference type="EMBL" id="KAA1380356.1"/>
    </source>
</evidence>
<dbReference type="PROSITE" id="PS51987">
    <property type="entry name" value="GS_CATALYTIC"/>
    <property type="match status" value="1"/>
</dbReference>
<name>A0A641AQH7_9ACTN</name>
<feature type="domain" description="GS catalytic" evidence="4">
    <location>
        <begin position="186"/>
        <end position="619"/>
    </location>
</feature>
<evidence type="ECO:0000259" key="3">
    <source>
        <dbReference type="PROSITE" id="PS51986"/>
    </source>
</evidence>
<dbReference type="InterPro" id="IPR052725">
    <property type="entry name" value="GS_Type-3"/>
</dbReference>
<gene>
    <name evidence="5" type="ORF">ESP62_003995</name>
</gene>
<reference evidence="5" key="1">
    <citation type="submission" date="2019-09" db="EMBL/GenBank/DDBJ databases">
        <authorList>
            <person name="Li J."/>
        </authorList>
    </citation>
    <scope>NUCLEOTIDE SEQUENCE [LARGE SCALE GENOMIC DNA]</scope>
    <source>
        <strain evidence="5">NRBC 14897</strain>
    </source>
</reference>
<comment type="caution">
    <text evidence="5">The sequence shown here is derived from an EMBL/GenBank/DDBJ whole genome shotgun (WGS) entry which is preliminary data.</text>
</comment>
<dbReference type="InterPro" id="IPR008146">
    <property type="entry name" value="Gln_synth_cat_dom"/>
</dbReference>
<dbReference type="GO" id="GO:0006542">
    <property type="term" value="P:glutamine biosynthetic process"/>
    <property type="evidence" value="ECO:0007669"/>
    <property type="project" value="InterPro"/>
</dbReference>
<keyword evidence="6" id="KW-1185">Reference proteome</keyword>
<dbReference type="PANTHER" id="PTHR42974">
    <property type="entry name" value="GLUTAMINE SYNTHETASE"/>
    <property type="match status" value="1"/>
</dbReference>
<dbReference type="SMART" id="SM01230">
    <property type="entry name" value="Gln-synt_C"/>
    <property type="match status" value="1"/>
</dbReference>
<dbReference type="PANTHER" id="PTHR42974:SF1">
    <property type="entry name" value="TYPE-3 GLUTAMINE SYNTHETASE"/>
    <property type="match status" value="1"/>
</dbReference>
<dbReference type="Proteomes" id="UP001515100">
    <property type="component" value="Unassembled WGS sequence"/>
</dbReference>
<dbReference type="AlphaFoldDB" id="A0A641AQH7"/>
<evidence type="ECO:0000256" key="1">
    <source>
        <dbReference type="PROSITE-ProRule" id="PRU01330"/>
    </source>
</evidence>
<dbReference type="InterPro" id="IPR040577">
    <property type="entry name" value="Gln-synt_C"/>
</dbReference>
<dbReference type="Gene3D" id="3.30.590.10">
    <property type="entry name" value="Glutamine synthetase/guanido kinase, catalytic domain"/>
    <property type="match status" value="1"/>
</dbReference>
<evidence type="ECO:0000259" key="4">
    <source>
        <dbReference type="PROSITE" id="PS51987"/>
    </source>
</evidence>
<dbReference type="Gene3D" id="1.20.120.1560">
    <property type="match status" value="1"/>
</dbReference>
<dbReference type="Pfam" id="PF00120">
    <property type="entry name" value="Gln-synt_C"/>
    <property type="match status" value="1"/>
</dbReference>